<proteinExistence type="predicted"/>
<sequence>MGAIFKPVSRVRKARQPTNAFLRDVVKSFRGMLVTTFIFSFFINLLSLVLPLYLLQIYSKVLPSRNLDTLAVLTIIVLVGVVTLGVLEAVRRSILQKTGVRFDHLLSAHLLSSSIHRSVQKSYASVSVMRDLSRLRNFLTNASIIPLLDLPWAPLFLICLAFLHPLLGAVGLIGCLIMLGLAVFNERATREKINDASNESRQLMDSAQSWIRNADTVQAMGMQKTLLSQWNENNAQSLMANYQSSQLNSRLASASKMVRLFLQIAIICTAAWLIISKQLTPGITIASVLLMRRAIDPLEQSIRSWKSVIKARQSFDNISEYLDHYATLQSDVSMPRPIGQLVAQKMSFRRSGESKSQFSGVTLSVEPGVITALVGPTAAGKSTLLRVMCGIVPPRSGRVTLDGYDLAQWSPELLGPHIGYLSQDVGLFPGSVRDNICRFNDASIESVIDAAKLANAHEMIQLLPNGYDTEIQEGGSNLSGGQRQRVGFARAVFGNPCVVILDEPDANLDAPGRSKLRNSLRQLRRQNVAILVTTHRSSLEKICGRVYQLKNGSVSMIHEKQEAPDTSVGTHVIVESQAEATNSASLAQTQPVSLAKVHQIPSTRVENEPLRRLQSKIARKRDPKRGYVG</sequence>
<dbReference type="Pfam" id="PF00005">
    <property type="entry name" value="ABC_tran"/>
    <property type="match status" value="1"/>
</dbReference>
<dbReference type="AlphaFoldDB" id="A0A2Z2NZA1"/>
<dbReference type="NCBIfam" id="TIGR01842">
    <property type="entry name" value="type_I_sec_PrtD"/>
    <property type="match status" value="1"/>
</dbReference>
<evidence type="ECO:0000313" key="11">
    <source>
        <dbReference type="Proteomes" id="UP000250079"/>
    </source>
</evidence>
<evidence type="ECO:0000256" key="6">
    <source>
        <dbReference type="ARBA" id="ARBA00023136"/>
    </source>
</evidence>
<dbReference type="PROSITE" id="PS50929">
    <property type="entry name" value="ABC_TM1F"/>
    <property type="match status" value="1"/>
</dbReference>
<dbReference type="PANTHER" id="PTHR24221">
    <property type="entry name" value="ATP-BINDING CASSETTE SUB-FAMILY B"/>
    <property type="match status" value="1"/>
</dbReference>
<dbReference type="Gene3D" id="1.20.1560.10">
    <property type="entry name" value="ABC transporter type 1, transmembrane domain"/>
    <property type="match status" value="1"/>
</dbReference>
<dbReference type="InterPro" id="IPR027417">
    <property type="entry name" value="P-loop_NTPase"/>
</dbReference>
<dbReference type="GO" id="GO:0030256">
    <property type="term" value="C:type I protein secretion system complex"/>
    <property type="evidence" value="ECO:0007669"/>
    <property type="project" value="InterPro"/>
</dbReference>
<keyword evidence="4 10" id="KW-0067">ATP-binding</keyword>
<dbReference type="GO" id="GO:0005886">
    <property type="term" value="C:plasma membrane"/>
    <property type="evidence" value="ECO:0007669"/>
    <property type="project" value="UniProtKB-SubCell"/>
</dbReference>
<keyword evidence="3" id="KW-0547">Nucleotide-binding</keyword>
<keyword evidence="6 7" id="KW-0472">Membrane</keyword>
<dbReference type="Proteomes" id="UP000250079">
    <property type="component" value="Chromosome"/>
</dbReference>
<evidence type="ECO:0000256" key="5">
    <source>
        <dbReference type="ARBA" id="ARBA00022989"/>
    </source>
</evidence>
<evidence type="ECO:0000256" key="7">
    <source>
        <dbReference type="SAM" id="Phobius"/>
    </source>
</evidence>
<dbReference type="PANTHER" id="PTHR24221:SF248">
    <property type="entry name" value="ABC TRANSPORTER TRANSMEMBRANE REGION"/>
    <property type="match status" value="1"/>
</dbReference>
<dbReference type="GO" id="GO:0005524">
    <property type="term" value="F:ATP binding"/>
    <property type="evidence" value="ECO:0007669"/>
    <property type="project" value="UniProtKB-KW"/>
</dbReference>
<dbReference type="SUPFAM" id="SSF52540">
    <property type="entry name" value="P-loop containing nucleoside triphosphate hydrolases"/>
    <property type="match status" value="1"/>
</dbReference>
<evidence type="ECO:0000259" key="9">
    <source>
        <dbReference type="PROSITE" id="PS50929"/>
    </source>
</evidence>
<gene>
    <name evidence="10" type="primary">prsD</name>
    <name evidence="10" type="ORF">IMCC3135_15215</name>
</gene>
<dbReference type="InterPro" id="IPR003439">
    <property type="entry name" value="ABC_transporter-like_ATP-bd"/>
</dbReference>
<evidence type="ECO:0000259" key="8">
    <source>
        <dbReference type="PROSITE" id="PS50893"/>
    </source>
</evidence>
<dbReference type="RefSeq" id="WP_088918365.1">
    <property type="nucleotide sequence ID" value="NZ_CP018632.1"/>
</dbReference>
<dbReference type="GO" id="GO:0030253">
    <property type="term" value="P:protein secretion by the type I secretion system"/>
    <property type="evidence" value="ECO:0007669"/>
    <property type="project" value="InterPro"/>
</dbReference>
<keyword evidence="11" id="KW-1185">Reference proteome</keyword>
<evidence type="ECO:0000313" key="10">
    <source>
        <dbReference type="EMBL" id="ASJ73127.1"/>
    </source>
</evidence>
<evidence type="ECO:0000256" key="2">
    <source>
        <dbReference type="ARBA" id="ARBA00022692"/>
    </source>
</evidence>
<dbReference type="InterPro" id="IPR017871">
    <property type="entry name" value="ABC_transporter-like_CS"/>
</dbReference>
<feature type="transmembrane region" description="Helical" evidence="7">
    <location>
        <begin position="32"/>
        <end position="55"/>
    </location>
</feature>
<accession>A0A2Z2NZA1</accession>
<organism evidence="10 11">
    <name type="scientific">Granulosicoccus antarcticus IMCC3135</name>
    <dbReference type="NCBI Taxonomy" id="1192854"/>
    <lineage>
        <taxon>Bacteria</taxon>
        <taxon>Pseudomonadati</taxon>
        <taxon>Pseudomonadota</taxon>
        <taxon>Gammaproteobacteria</taxon>
        <taxon>Chromatiales</taxon>
        <taxon>Granulosicoccaceae</taxon>
        <taxon>Granulosicoccus</taxon>
    </lineage>
</organism>
<feature type="transmembrane region" description="Helical" evidence="7">
    <location>
        <begin position="67"/>
        <end position="87"/>
    </location>
</feature>
<dbReference type="SMART" id="SM00382">
    <property type="entry name" value="AAA"/>
    <property type="match status" value="1"/>
</dbReference>
<dbReference type="GO" id="GO:0140359">
    <property type="term" value="F:ABC-type transporter activity"/>
    <property type="evidence" value="ECO:0007669"/>
    <property type="project" value="InterPro"/>
</dbReference>
<dbReference type="PROSITE" id="PS00211">
    <property type="entry name" value="ABC_TRANSPORTER_1"/>
    <property type="match status" value="1"/>
</dbReference>
<dbReference type="SUPFAM" id="SSF90123">
    <property type="entry name" value="ABC transporter transmembrane region"/>
    <property type="match status" value="1"/>
</dbReference>
<feature type="domain" description="ABC transporter" evidence="8">
    <location>
        <begin position="341"/>
        <end position="576"/>
    </location>
</feature>
<dbReference type="GO" id="GO:0034040">
    <property type="term" value="F:ATPase-coupled lipid transmembrane transporter activity"/>
    <property type="evidence" value="ECO:0007669"/>
    <property type="project" value="TreeGrafter"/>
</dbReference>
<protein>
    <submittedName>
        <fullName evidence="10">Type I secretion system ATP-binding protein PrsD</fullName>
    </submittedName>
</protein>
<dbReference type="GO" id="GO:0016887">
    <property type="term" value="F:ATP hydrolysis activity"/>
    <property type="evidence" value="ECO:0007669"/>
    <property type="project" value="InterPro"/>
</dbReference>
<feature type="domain" description="ABC transmembrane type-1" evidence="9">
    <location>
        <begin position="34"/>
        <end position="310"/>
    </location>
</feature>
<dbReference type="OrthoDB" id="6336411at2"/>
<dbReference type="InterPro" id="IPR036640">
    <property type="entry name" value="ABC1_TM_sf"/>
</dbReference>
<dbReference type="InterPro" id="IPR011527">
    <property type="entry name" value="ABC1_TM_dom"/>
</dbReference>
<feature type="transmembrane region" description="Helical" evidence="7">
    <location>
        <begin position="257"/>
        <end position="275"/>
    </location>
</feature>
<evidence type="ECO:0000256" key="4">
    <source>
        <dbReference type="ARBA" id="ARBA00022840"/>
    </source>
</evidence>
<reference evidence="10 11" key="1">
    <citation type="submission" date="2016-12" db="EMBL/GenBank/DDBJ databases">
        <authorList>
            <person name="Song W.-J."/>
            <person name="Kurnit D.M."/>
        </authorList>
    </citation>
    <scope>NUCLEOTIDE SEQUENCE [LARGE SCALE GENOMIC DNA]</scope>
    <source>
        <strain evidence="10 11">IMCC3135</strain>
    </source>
</reference>
<dbReference type="Pfam" id="PF00664">
    <property type="entry name" value="ABC_membrane"/>
    <property type="match status" value="1"/>
</dbReference>
<dbReference type="InterPro" id="IPR003593">
    <property type="entry name" value="AAA+_ATPase"/>
</dbReference>
<dbReference type="EMBL" id="CP018632">
    <property type="protein sequence ID" value="ASJ73127.1"/>
    <property type="molecule type" value="Genomic_DNA"/>
</dbReference>
<dbReference type="InterPro" id="IPR039421">
    <property type="entry name" value="Type_1_exporter"/>
</dbReference>
<comment type="subcellular location">
    <subcellularLocation>
        <location evidence="1">Cell membrane</location>
        <topology evidence="1">Multi-pass membrane protein</topology>
    </subcellularLocation>
</comment>
<dbReference type="KEGG" id="gai:IMCC3135_15215"/>
<keyword evidence="5 7" id="KW-1133">Transmembrane helix</keyword>
<evidence type="ECO:0000256" key="3">
    <source>
        <dbReference type="ARBA" id="ARBA00022741"/>
    </source>
</evidence>
<dbReference type="InterPro" id="IPR010128">
    <property type="entry name" value="ATPase_T1SS_PrtD-like"/>
</dbReference>
<dbReference type="Gene3D" id="3.40.50.300">
    <property type="entry name" value="P-loop containing nucleotide triphosphate hydrolases"/>
    <property type="match status" value="1"/>
</dbReference>
<evidence type="ECO:0000256" key="1">
    <source>
        <dbReference type="ARBA" id="ARBA00004651"/>
    </source>
</evidence>
<dbReference type="PROSITE" id="PS50893">
    <property type="entry name" value="ABC_TRANSPORTER_2"/>
    <property type="match status" value="1"/>
</dbReference>
<name>A0A2Z2NZA1_9GAMM</name>
<feature type="transmembrane region" description="Helical" evidence="7">
    <location>
        <begin position="155"/>
        <end position="184"/>
    </location>
</feature>
<keyword evidence="2 7" id="KW-0812">Transmembrane</keyword>